<protein>
    <submittedName>
        <fullName evidence="5">Membrane fusion protein (Multidrug efflux system)</fullName>
    </submittedName>
</protein>
<dbReference type="Gene3D" id="2.40.50.100">
    <property type="match status" value="1"/>
</dbReference>
<feature type="transmembrane region" description="Helical" evidence="2">
    <location>
        <begin position="22"/>
        <end position="42"/>
    </location>
</feature>
<dbReference type="GO" id="GO:0055085">
    <property type="term" value="P:transmembrane transport"/>
    <property type="evidence" value="ECO:0007669"/>
    <property type="project" value="InterPro"/>
</dbReference>
<dbReference type="Pfam" id="PF25954">
    <property type="entry name" value="Beta-barrel_RND_2"/>
    <property type="match status" value="1"/>
</dbReference>
<keyword evidence="2" id="KW-0812">Transmembrane</keyword>
<keyword evidence="6" id="KW-1185">Reference proteome</keyword>
<dbReference type="AlphaFoldDB" id="A0A560HHI8"/>
<dbReference type="SUPFAM" id="SSF111369">
    <property type="entry name" value="HlyD-like secretion proteins"/>
    <property type="match status" value="2"/>
</dbReference>
<evidence type="ECO:0000256" key="1">
    <source>
        <dbReference type="SAM" id="Coils"/>
    </source>
</evidence>
<dbReference type="RefSeq" id="WP_246130084.1">
    <property type="nucleotide sequence ID" value="NZ_VITR01000001.1"/>
</dbReference>
<evidence type="ECO:0000259" key="3">
    <source>
        <dbReference type="Pfam" id="PF25917"/>
    </source>
</evidence>
<evidence type="ECO:0000313" key="6">
    <source>
        <dbReference type="Proteomes" id="UP000315751"/>
    </source>
</evidence>
<dbReference type="InterPro" id="IPR058792">
    <property type="entry name" value="Beta-barrel_RND_2"/>
</dbReference>
<gene>
    <name evidence="5" type="ORF">FBZ90_101258</name>
</gene>
<dbReference type="EMBL" id="VITR01000001">
    <property type="protein sequence ID" value="TWB45923.1"/>
    <property type="molecule type" value="Genomic_DNA"/>
</dbReference>
<comment type="caution">
    <text evidence="5">The sequence shown here is derived from an EMBL/GenBank/DDBJ whole genome shotgun (WGS) entry which is preliminary data.</text>
</comment>
<organism evidence="5 6">
    <name type="scientific">Nitrospirillum amazonense</name>
    <dbReference type="NCBI Taxonomy" id="28077"/>
    <lineage>
        <taxon>Bacteria</taxon>
        <taxon>Pseudomonadati</taxon>
        <taxon>Pseudomonadota</taxon>
        <taxon>Alphaproteobacteria</taxon>
        <taxon>Rhodospirillales</taxon>
        <taxon>Azospirillaceae</taxon>
        <taxon>Nitrospirillum</taxon>
    </lineage>
</organism>
<keyword evidence="2" id="KW-1133">Transmembrane helix</keyword>
<sequence>MDTVTTPAIDTSVSARRWLPPLLRTLALGGAIVLVWLVAGHWDRWVGDARHQSSSDAYVTGDLTPLSAKISGYVQTVAVDDFQTVHKGDLIAQIEPSDYRAQADLAEAGLTAAQAALANLANQREVQRALIQQAQASIAAADADVTRTRLEAARQRDLLRTGIAGTGQKVEQADADAAKALAQSQLATAQLAQQKAQLASLDVQERQLTAQVREGQAQLDLARNNLAYTRIVAPADGMVGQRQVRPGQFVNVGTQIIGVMALPRVWVVANYKETQMTHVRVGDRATVTVDAFPDLVLHGHVESWSPGTGSVFTLLPPDNATGNFTKVVQRVPVKIVLDPVPALGTLVRPGMSVVSTIDVDDSK</sequence>
<dbReference type="Gene3D" id="2.40.30.170">
    <property type="match status" value="1"/>
</dbReference>
<feature type="domain" description="CusB-like beta-barrel" evidence="4">
    <location>
        <begin position="264"/>
        <end position="306"/>
    </location>
</feature>
<dbReference type="Proteomes" id="UP000315751">
    <property type="component" value="Unassembled WGS sequence"/>
</dbReference>
<evidence type="ECO:0000256" key="2">
    <source>
        <dbReference type="SAM" id="Phobius"/>
    </source>
</evidence>
<accession>A0A560HHI8</accession>
<keyword evidence="2" id="KW-0472">Membrane</keyword>
<proteinExistence type="predicted"/>
<dbReference type="Pfam" id="PF25917">
    <property type="entry name" value="BSH_RND"/>
    <property type="match status" value="1"/>
</dbReference>
<dbReference type="PANTHER" id="PTHR30386:SF24">
    <property type="entry name" value="MULTIDRUG RESISTANCE EFFLUX PUMP"/>
    <property type="match status" value="1"/>
</dbReference>
<name>A0A560HHI8_9PROT</name>
<dbReference type="PANTHER" id="PTHR30386">
    <property type="entry name" value="MEMBRANE FUSION SUBUNIT OF EMRAB-TOLC MULTIDRUG EFFLUX PUMP"/>
    <property type="match status" value="1"/>
</dbReference>
<dbReference type="InterPro" id="IPR050739">
    <property type="entry name" value="MFP"/>
</dbReference>
<keyword evidence="1" id="KW-0175">Coiled coil</keyword>
<feature type="coiled-coil region" evidence="1">
    <location>
        <begin position="191"/>
        <end position="225"/>
    </location>
</feature>
<dbReference type="InterPro" id="IPR058625">
    <property type="entry name" value="MdtA-like_BSH"/>
</dbReference>
<evidence type="ECO:0000313" key="5">
    <source>
        <dbReference type="EMBL" id="TWB45923.1"/>
    </source>
</evidence>
<reference evidence="5 6" key="1">
    <citation type="submission" date="2019-06" db="EMBL/GenBank/DDBJ databases">
        <title>Genomic Encyclopedia of Type Strains, Phase IV (KMG-V): Genome sequencing to study the core and pangenomes of soil and plant-associated prokaryotes.</title>
        <authorList>
            <person name="Whitman W."/>
        </authorList>
    </citation>
    <scope>NUCLEOTIDE SEQUENCE [LARGE SCALE GENOMIC DNA]</scope>
    <source>
        <strain evidence="5 6">BR 11622</strain>
    </source>
</reference>
<evidence type="ECO:0000259" key="4">
    <source>
        <dbReference type="Pfam" id="PF25954"/>
    </source>
</evidence>
<feature type="domain" description="Multidrug resistance protein MdtA-like barrel-sandwich hybrid" evidence="3">
    <location>
        <begin position="67"/>
        <end position="255"/>
    </location>
</feature>